<keyword evidence="5" id="KW-1185">Reference proteome</keyword>
<dbReference type="GO" id="GO:0005634">
    <property type="term" value="C:nucleus"/>
    <property type="evidence" value="ECO:0007669"/>
    <property type="project" value="UniProtKB-ARBA"/>
</dbReference>
<dbReference type="PANTHER" id="PTHR13070:SF0">
    <property type="entry name" value="TRNA-SPLICING ENDONUCLEASE SUBUNIT SEN34"/>
    <property type="match status" value="1"/>
</dbReference>
<dbReference type="Pfam" id="PF26577">
    <property type="entry name" value="TSEN34_N"/>
    <property type="match status" value="1"/>
</dbReference>
<evidence type="ECO:0000256" key="2">
    <source>
        <dbReference type="ARBA" id="ARBA00023239"/>
    </source>
</evidence>
<dbReference type="GO" id="GO:0003676">
    <property type="term" value="F:nucleic acid binding"/>
    <property type="evidence" value="ECO:0007669"/>
    <property type="project" value="InterPro"/>
</dbReference>
<dbReference type="InterPro" id="IPR011856">
    <property type="entry name" value="tRNA_endonuc-like_dom_sf"/>
</dbReference>
<protein>
    <submittedName>
        <fullName evidence="4">tRNA-splicing endonuclease subunit</fullName>
        <ecNumber evidence="4">4.6.1.16</ecNumber>
    </submittedName>
</protein>
<dbReference type="EC" id="4.6.1.16" evidence="4"/>
<gene>
    <name evidence="4" type="primary">SEN34</name>
    <name evidence="4" type="ORF">LPJ64_005897</name>
</gene>
<sequence length="115" mass="13121">YEIQWSESGQAVIFDADTVMRLRKDHRIVGALEGSHPSNPLQNLYFGLPLVLLPEETAMLVEMAVIVPDPKVTLEWPSTSHEKMLFALFKDLHQRGYYITRGLKFGGEYLLYPGK</sequence>
<dbReference type="EMBL" id="JANBOH010000444">
    <property type="protein sequence ID" value="KAJ1642243.1"/>
    <property type="molecule type" value="Genomic_DNA"/>
</dbReference>
<comment type="caution">
    <text evidence="4">The sequence shown here is derived from an EMBL/GenBank/DDBJ whole genome shotgun (WGS) entry which is preliminary data.</text>
</comment>
<dbReference type="PANTHER" id="PTHR13070">
    <property type="entry name" value="TRNA-SPLICING ENDONUCLEASE SUBUNIT SEN34-RELATED"/>
    <property type="match status" value="1"/>
</dbReference>
<dbReference type="InterPro" id="IPR036167">
    <property type="entry name" value="tRNA_intron_Endo_cat-like_sf"/>
</dbReference>
<keyword evidence="1" id="KW-0819">tRNA processing</keyword>
<accession>A0A9W7XFL3</accession>
<evidence type="ECO:0000259" key="3">
    <source>
        <dbReference type="Pfam" id="PF26577"/>
    </source>
</evidence>
<dbReference type="AlphaFoldDB" id="A0A9W7XFL3"/>
<dbReference type="InterPro" id="IPR059049">
    <property type="entry name" value="TSEN34_N"/>
</dbReference>
<keyword evidence="4" id="KW-0255">Endonuclease</keyword>
<feature type="non-terminal residue" evidence="4">
    <location>
        <position position="1"/>
    </location>
</feature>
<keyword evidence="4" id="KW-0540">Nuclease</keyword>
<dbReference type="GO" id="GO:0000379">
    <property type="term" value="P:tRNA-type intron splice site recognition and cleavage"/>
    <property type="evidence" value="ECO:0007669"/>
    <property type="project" value="TreeGrafter"/>
</dbReference>
<organism evidence="4 5">
    <name type="scientific">Coemansia asiatica</name>
    <dbReference type="NCBI Taxonomy" id="1052880"/>
    <lineage>
        <taxon>Eukaryota</taxon>
        <taxon>Fungi</taxon>
        <taxon>Fungi incertae sedis</taxon>
        <taxon>Zoopagomycota</taxon>
        <taxon>Kickxellomycotina</taxon>
        <taxon>Kickxellomycetes</taxon>
        <taxon>Kickxellales</taxon>
        <taxon>Kickxellaceae</taxon>
        <taxon>Coemansia</taxon>
    </lineage>
</organism>
<evidence type="ECO:0000313" key="4">
    <source>
        <dbReference type="EMBL" id="KAJ1642243.1"/>
    </source>
</evidence>
<dbReference type="GO" id="GO:0000213">
    <property type="term" value="F:tRNA-intron lyase activity"/>
    <property type="evidence" value="ECO:0007669"/>
    <property type="project" value="UniProtKB-EC"/>
</dbReference>
<dbReference type="Proteomes" id="UP001145021">
    <property type="component" value="Unassembled WGS sequence"/>
</dbReference>
<keyword evidence="2 4" id="KW-0456">Lyase</keyword>
<feature type="domain" description="TSEN34 N-terminal" evidence="3">
    <location>
        <begin position="7"/>
        <end position="66"/>
    </location>
</feature>
<name>A0A9W7XFL3_9FUNG</name>
<dbReference type="SUPFAM" id="SSF53032">
    <property type="entry name" value="tRNA-intron endonuclease catalytic domain-like"/>
    <property type="match status" value="1"/>
</dbReference>
<keyword evidence="4" id="KW-0378">Hydrolase</keyword>
<proteinExistence type="predicted"/>
<dbReference type="Gene3D" id="3.40.1350.10">
    <property type="match status" value="1"/>
</dbReference>
<evidence type="ECO:0000256" key="1">
    <source>
        <dbReference type="ARBA" id="ARBA00022694"/>
    </source>
</evidence>
<evidence type="ECO:0000313" key="5">
    <source>
        <dbReference type="Proteomes" id="UP001145021"/>
    </source>
</evidence>
<reference evidence="4" key="1">
    <citation type="submission" date="2022-07" db="EMBL/GenBank/DDBJ databases">
        <title>Phylogenomic reconstructions and comparative analyses of Kickxellomycotina fungi.</title>
        <authorList>
            <person name="Reynolds N.K."/>
            <person name="Stajich J.E."/>
            <person name="Barry K."/>
            <person name="Grigoriev I.V."/>
            <person name="Crous P."/>
            <person name="Smith M.E."/>
        </authorList>
    </citation>
    <scope>NUCLEOTIDE SEQUENCE</scope>
    <source>
        <strain evidence="4">NBRC 105413</strain>
    </source>
</reference>